<protein>
    <submittedName>
        <fullName evidence="1">Uncharacterized protein</fullName>
    </submittedName>
</protein>
<evidence type="ECO:0000313" key="1">
    <source>
        <dbReference type="EMBL" id="TQV94907.1"/>
    </source>
</evidence>
<gene>
    <name evidence="1" type="ORF">IF1G_05894</name>
</gene>
<proteinExistence type="predicted"/>
<sequence length="94" mass="10949">MYHCMFRWRESCFLYERPHDDSAGAGRTSQPLPWLLTEQGYVCTLALAIRKSEMRKRIPSLPLMLSCCGKRSFLVGRLSEKTRLQKRQGQGQKK</sequence>
<reference evidence="1 2" key="1">
    <citation type="journal article" date="2019" name="Appl. Microbiol. Biotechnol.">
        <title>Genome sequence of Isaria javanica and comparative genome analysis insights into family S53 peptidase evolution in fungal entomopathogens.</title>
        <authorList>
            <person name="Lin R."/>
            <person name="Zhang X."/>
            <person name="Xin B."/>
            <person name="Zou M."/>
            <person name="Gao Y."/>
            <person name="Qin F."/>
            <person name="Hu Q."/>
            <person name="Xie B."/>
            <person name="Cheng X."/>
        </authorList>
    </citation>
    <scope>NUCLEOTIDE SEQUENCE [LARGE SCALE GENOMIC DNA]</scope>
    <source>
        <strain evidence="1 2">IJ1G</strain>
    </source>
</reference>
<accession>A0A545UZL6</accession>
<organism evidence="1 2">
    <name type="scientific">Cordyceps javanica</name>
    <dbReference type="NCBI Taxonomy" id="43265"/>
    <lineage>
        <taxon>Eukaryota</taxon>
        <taxon>Fungi</taxon>
        <taxon>Dikarya</taxon>
        <taxon>Ascomycota</taxon>
        <taxon>Pezizomycotina</taxon>
        <taxon>Sordariomycetes</taxon>
        <taxon>Hypocreomycetidae</taxon>
        <taxon>Hypocreales</taxon>
        <taxon>Cordycipitaceae</taxon>
        <taxon>Cordyceps</taxon>
    </lineage>
</organism>
<dbReference type="EMBL" id="SPUK01000008">
    <property type="protein sequence ID" value="TQV94907.1"/>
    <property type="molecule type" value="Genomic_DNA"/>
</dbReference>
<keyword evidence="2" id="KW-1185">Reference proteome</keyword>
<dbReference type="AlphaFoldDB" id="A0A545UZL6"/>
<name>A0A545UZL6_9HYPO</name>
<evidence type="ECO:0000313" key="2">
    <source>
        <dbReference type="Proteomes" id="UP000315783"/>
    </source>
</evidence>
<comment type="caution">
    <text evidence="1">The sequence shown here is derived from an EMBL/GenBank/DDBJ whole genome shotgun (WGS) entry which is preliminary data.</text>
</comment>
<dbReference type="Proteomes" id="UP000315783">
    <property type="component" value="Unassembled WGS sequence"/>
</dbReference>